<comment type="subcellular location">
    <subcellularLocation>
        <location evidence="1">Cytoplasm</location>
    </subcellularLocation>
</comment>
<evidence type="ECO:0000256" key="3">
    <source>
        <dbReference type="ARBA" id="ARBA00022723"/>
    </source>
</evidence>
<keyword evidence="7" id="KW-1185">Reference proteome</keyword>
<keyword evidence="3" id="KW-0479">Metal-binding</keyword>
<gene>
    <name evidence="6" type="primary">ric</name>
    <name evidence="6" type="ORF">GMD78_17855</name>
</gene>
<accession>A0A6N8FM44</accession>
<evidence type="ECO:0000313" key="7">
    <source>
        <dbReference type="Proteomes" id="UP000469125"/>
    </source>
</evidence>
<protein>
    <submittedName>
        <fullName evidence="6">Iron-sulfur cluster repair di-iron protein</fullName>
    </submittedName>
</protein>
<dbReference type="EMBL" id="WOCA01000019">
    <property type="protein sequence ID" value="MUK90241.1"/>
    <property type="molecule type" value="Genomic_DNA"/>
</dbReference>
<dbReference type="PANTHER" id="PTHR36438:SF1">
    <property type="entry name" value="IRON-SULFUR CLUSTER REPAIR PROTEIN YTFE"/>
    <property type="match status" value="1"/>
</dbReference>
<keyword evidence="2" id="KW-0963">Cytoplasm</keyword>
<dbReference type="RefSeq" id="WP_155670863.1">
    <property type="nucleotide sequence ID" value="NZ_WOCA01000019.1"/>
</dbReference>
<name>A0A6N8FM44_9BACI</name>
<proteinExistence type="predicted"/>
<dbReference type="Pfam" id="PF01814">
    <property type="entry name" value="Hemerythrin"/>
    <property type="match status" value="1"/>
</dbReference>
<dbReference type="GO" id="GO:0005737">
    <property type="term" value="C:cytoplasm"/>
    <property type="evidence" value="ECO:0007669"/>
    <property type="project" value="UniProtKB-SubCell"/>
</dbReference>
<evidence type="ECO:0000256" key="4">
    <source>
        <dbReference type="ARBA" id="ARBA00023004"/>
    </source>
</evidence>
<dbReference type="Pfam" id="PF04405">
    <property type="entry name" value="ScdA_N"/>
    <property type="match status" value="1"/>
</dbReference>
<organism evidence="6 7">
    <name type="scientific">Ornithinibacillus caprae</name>
    <dbReference type="NCBI Taxonomy" id="2678566"/>
    <lineage>
        <taxon>Bacteria</taxon>
        <taxon>Bacillati</taxon>
        <taxon>Bacillota</taxon>
        <taxon>Bacilli</taxon>
        <taxon>Bacillales</taxon>
        <taxon>Bacillaceae</taxon>
        <taxon>Ornithinibacillus</taxon>
    </lineage>
</organism>
<dbReference type="NCBIfam" id="TIGR03652">
    <property type="entry name" value="FeS_repair_RIC"/>
    <property type="match status" value="1"/>
</dbReference>
<dbReference type="InterPro" id="IPR019903">
    <property type="entry name" value="RIC_family"/>
</dbReference>
<evidence type="ECO:0000259" key="5">
    <source>
        <dbReference type="Pfam" id="PF01814"/>
    </source>
</evidence>
<dbReference type="AlphaFoldDB" id="A0A6N8FM44"/>
<evidence type="ECO:0000256" key="2">
    <source>
        <dbReference type="ARBA" id="ARBA00022490"/>
    </source>
</evidence>
<keyword evidence="4" id="KW-0408">Iron</keyword>
<reference evidence="6 7" key="1">
    <citation type="submission" date="2019-11" db="EMBL/GenBank/DDBJ databases">
        <authorList>
            <person name="Li X."/>
        </authorList>
    </citation>
    <scope>NUCLEOTIDE SEQUENCE [LARGE SCALE GENOMIC DNA]</scope>
    <source>
        <strain evidence="6 7">L9</strain>
    </source>
</reference>
<sequence>MMNSFTAEHTPAEIIKVFPKASDLFKQRRIDFCCGGDRPLSEVFIEKNIEASSVLTELNTAYEKWQKEDHEITDWDAIAPSKLIDHIIHTHHAYLDEELAPLGQFVTKIFRVHGETDPHLKELHRLFHELKLELEEHTAKEETEVFPLIKEYETSPNAELLEKIHIANGGLEEEHDAAGDILKRMREITDDFSPPVNACNSYRITYARLADLESDTFQHIHLENNVLFKNL</sequence>
<comment type="caution">
    <text evidence="6">The sequence shown here is derived from an EMBL/GenBank/DDBJ whole genome shotgun (WGS) entry which is preliminary data.</text>
</comment>
<dbReference type="Proteomes" id="UP000469125">
    <property type="component" value="Unassembled WGS sequence"/>
</dbReference>
<dbReference type="Gene3D" id="1.20.120.520">
    <property type="entry name" value="nmb1532 protein domain like"/>
    <property type="match status" value="1"/>
</dbReference>
<dbReference type="PANTHER" id="PTHR36438">
    <property type="entry name" value="IRON-SULFUR CLUSTER REPAIR PROTEIN YTFE"/>
    <property type="match status" value="1"/>
</dbReference>
<dbReference type="GO" id="GO:0046872">
    <property type="term" value="F:metal ion binding"/>
    <property type="evidence" value="ECO:0007669"/>
    <property type="project" value="UniProtKB-KW"/>
</dbReference>
<dbReference type="InterPro" id="IPR012312">
    <property type="entry name" value="Hemerythrin-like"/>
</dbReference>
<evidence type="ECO:0000256" key="1">
    <source>
        <dbReference type="ARBA" id="ARBA00004496"/>
    </source>
</evidence>
<feature type="domain" description="Hemerythrin-like" evidence="5">
    <location>
        <begin position="84"/>
        <end position="229"/>
    </location>
</feature>
<evidence type="ECO:0000313" key="6">
    <source>
        <dbReference type="EMBL" id="MUK90241.1"/>
    </source>
</evidence>